<keyword evidence="4" id="KW-0508">mRNA splicing</keyword>
<protein>
    <submittedName>
        <fullName evidence="7">Squamous cell carcinoma antigen recognized by T-cells 3</fullName>
    </submittedName>
</protein>
<dbReference type="PANTHER" id="PTHR17204">
    <property type="entry name" value="PRE-MRNA PROCESSING PROTEIN PRP39-RELATED"/>
    <property type="match status" value="1"/>
</dbReference>
<dbReference type="SUPFAM" id="SSF48452">
    <property type="entry name" value="TPR-like"/>
    <property type="match status" value="1"/>
</dbReference>
<feature type="region of interest" description="Disordered" evidence="6">
    <location>
        <begin position="251"/>
        <end position="320"/>
    </location>
</feature>
<feature type="compositionally biased region" description="Basic and acidic residues" evidence="6">
    <location>
        <begin position="275"/>
        <end position="303"/>
    </location>
</feature>
<gene>
    <name evidence="7" type="ORF">ACCB00664.1</name>
    <name evidence="8" type="ORF">ACCB00664.2</name>
</gene>
<sequence length="320" mass="38039">MSIWLDYLKYLEENIKIESVLDQVYQRALRNVPWCAKIWQKWIRSYEKWNKSVLEVQTLLENALAAGFSTAEDYRNLWITYLEYLRRKIDRYSTDEGKQLEILRNTFNRACEHLAKSFGLEGDPNCIILQYWARTEAIHANNMEKTRSLWADILSQGHSGTASYWLEYISLERCYGDTKHLRKLFQKALTMVKDWPESIANSWIDFERDEGTLEQMEICEIRTKEKLDKVAEERQKMQQMSNHELSPLQNKKTLKRKQDETGKWKNLGSSPTKITKVEMQIKPKIRESRLNFEKNTDSEEQKLKTAPPPGLKCRKMNKWK</sequence>
<accession>V9IAN9</accession>
<dbReference type="GO" id="GO:0008380">
    <property type="term" value="P:RNA splicing"/>
    <property type="evidence" value="ECO:0007669"/>
    <property type="project" value="UniProtKB-KW"/>
</dbReference>
<dbReference type="EMBL" id="JR038175">
    <property type="protein sequence ID" value="AEY58145.1"/>
    <property type="molecule type" value="mRNA"/>
</dbReference>
<evidence type="ECO:0000256" key="3">
    <source>
        <dbReference type="ARBA" id="ARBA00022737"/>
    </source>
</evidence>
<evidence type="ECO:0000256" key="6">
    <source>
        <dbReference type="SAM" id="MobiDB-lite"/>
    </source>
</evidence>
<evidence type="ECO:0000256" key="1">
    <source>
        <dbReference type="ARBA" id="ARBA00004123"/>
    </source>
</evidence>
<evidence type="ECO:0000313" key="8">
    <source>
        <dbReference type="EMBL" id="AEY58146.1"/>
    </source>
</evidence>
<comment type="subcellular location">
    <subcellularLocation>
        <location evidence="1">Nucleus</location>
    </subcellularLocation>
</comment>
<dbReference type="PANTHER" id="PTHR17204:SF25">
    <property type="entry name" value="RRM DOMAIN-CONTAINING PROTEIN"/>
    <property type="match status" value="1"/>
</dbReference>
<dbReference type="Gene3D" id="1.25.40.10">
    <property type="entry name" value="Tetratricopeptide repeat domain"/>
    <property type="match status" value="1"/>
</dbReference>
<organism evidence="7">
    <name type="scientific">Apis cerana</name>
    <name type="common">Indian honeybee</name>
    <dbReference type="NCBI Taxonomy" id="7461"/>
    <lineage>
        <taxon>Eukaryota</taxon>
        <taxon>Metazoa</taxon>
        <taxon>Ecdysozoa</taxon>
        <taxon>Arthropoda</taxon>
        <taxon>Hexapoda</taxon>
        <taxon>Insecta</taxon>
        <taxon>Pterygota</taxon>
        <taxon>Neoptera</taxon>
        <taxon>Endopterygota</taxon>
        <taxon>Hymenoptera</taxon>
        <taxon>Apocrita</taxon>
        <taxon>Aculeata</taxon>
        <taxon>Apoidea</taxon>
        <taxon>Anthophila</taxon>
        <taxon>Apidae</taxon>
        <taxon>Apis</taxon>
    </lineage>
</organism>
<evidence type="ECO:0000256" key="2">
    <source>
        <dbReference type="ARBA" id="ARBA00022664"/>
    </source>
</evidence>
<reference evidence="7" key="1">
    <citation type="submission" date="2011-11" db="EMBL/GenBank/DDBJ databases">
        <title>Decoding the brain transcriptome of the Eastern honeybee (Apis cerana) based on pyrosequencing.</title>
        <authorList>
            <person name="Sun L."/>
            <person name="Zheng H."/>
            <person name="Wang Y."/>
            <person name="Xie X."/>
            <person name="Zhu Y."/>
            <person name="Gu W."/>
            <person name="Wang S."/>
        </authorList>
    </citation>
    <scope>NUCLEOTIDE SEQUENCE</scope>
    <source>
        <tissue evidence="7">Brain</tissue>
    </source>
</reference>
<evidence type="ECO:0000256" key="5">
    <source>
        <dbReference type="ARBA" id="ARBA00023242"/>
    </source>
</evidence>
<dbReference type="Pfam" id="PF23240">
    <property type="entry name" value="HAT_PRP39_N"/>
    <property type="match status" value="1"/>
</dbReference>
<dbReference type="GO" id="GO:0006397">
    <property type="term" value="P:mRNA processing"/>
    <property type="evidence" value="ECO:0007669"/>
    <property type="project" value="UniProtKB-KW"/>
</dbReference>
<dbReference type="SMART" id="SM00386">
    <property type="entry name" value="HAT"/>
    <property type="match status" value="4"/>
</dbReference>
<evidence type="ECO:0000313" key="7">
    <source>
        <dbReference type="EMBL" id="AEY58145.1"/>
    </source>
</evidence>
<proteinExistence type="evidence at transcript level"/>
<dbReference type="InterPro" id="IPR011990">
    <property type="entry name" value="TPR-like_helical_dom_sf"/>
</dbReference>
<dbReference type="EMBL" id="JR038176">
    <property type="protein sequence ID" value="AEY58146.1"/>
    <property type="molecule type" value="mRNA"/>
</dbReference>
<keyword evidence="3" id="KW-0677">Repeat</keyword>
<dbReference type="GO" id="GO:0005634">
    <property type="term" value="C:nucleus"/>
    <property type="evidence" value="ECO:0007669"/>
    <property type="project" value="UniProtKB-SubCell"/>
</dbReference>
<keyword evidence="2" id="KW-0507">mRNA processing</keyword>
<keyword evidence="5" id="KW-0539">Nucleus</keyword>
<evidence type="ECO:0000256" key="4">
    <source>
        <dbReference type="ARBA" id="ARBA00023187"/>
    </source>
</evidence>
<dbReference type="InterPro" id="IPR003107">
    <property type="entry name" value="HAT"/>
</dbReference>
<name>V9IAN9_APICE</name>
<dbReference type="AlphaFoldDB" id="V9IAN9"/>